<evidence type="ECO:0000256" key="2">
    <source>
        <dbReference type="SAM" id="Phobius"/>
    </source>
</evidence>
<sequence length="324" mass="36098">MSWWIGQAYGWPALVGAVSGLGAAIAIWWRFHPASWLRFGWFPLVGRCRRLWIYRRGRTRTMTACGLAAMHGGQRWVPRLLGVRSDQWGDRVTVRLLPGQHPDDWAKAAPRLAYSFHLREARAFTSDRPDRVVLYFARRDPLAAVVGPLPVPAAPDLAGLEVGRQEAGSAYRLRLAGSHVLIAGATNSSKGSVIWSLLRSLATGISSGWSRCGRSTRRAAWSWRRARRCSPGSCTTTRRRWPAYWRRRSSGCGSAPPACAGSRVSTTPTVDEPLILVLVDELAALTAYLTDRKIRDRSGSRCGRSPPSPRCSRSPRRCRPDTWR</sequence>
<name>A0ABY8WIC6_9ACTN</name>
<gene>
    <name evidence="3" type="ORF">ACTOB_001183</name>
</gene>
<proteinExistence type="predicted"/>
<evidence type="ECO:0000256" key="1">
    <source>
        <dbReference type="SAM" id="MobiDB-lite"/>
    </source>
</evidence>
<evidence type="ECO:0000313" key="4">
    <source>
        <dbReference type="Proteomes" id="UP001240150"/>
    </source>
</evidence>
<dbReference type="Proteomes" id="UP001240150">
    <property type="component" value="Chromosome"/>
</dbReference>
<evidence type="ECO:0008006" key="5">
    <source>
        <dbReference type="Google" id="ProtNLM"/>
    </source>
</evidence>
<dbReference type="RefSeq" id="WP_284919039.1">
    <property type="nucleotide sequence ID" value="NZ_CP126980.1"/>
</dbReference>
<dbReference type="EMBL" id="CP126980">
    <property type="protein sequence ID" value="WIM97641.1"/>
    <property type="molecule type" value="Genomic_DNA"/>
</dbReference>
<keyword evidence="4" id="KW-1185">Reference proteome</keyword>
<keyword evidence="2" id="KW-0812">Transmembrane</keyword>
<keyword evidence="2" id="KW-0472">Membrane</keyword>
<evidence type="ECO:0000313" key="3">
    <source>
        <dbReference type="EMBL" id="WIM97641.1"/>
    </source>
</evidence>
<keyword evidence="2" id="KW-1133">Transmembrane helix</keyword>
<feature type="transmembrane region" description="Helical" evidence="2">
    <location>
        <begin position="12"/>
        <end position="31"/>
    </location>
</feature>
<organism evidence="3 4">
    <name type="scientific">Actinoplanes oblitus</name>
    <dbReference type="NCBI Taxonomy" id="3040509"/>
    <lineage>
        <taxon>Bacteria</taxon>
        <taxon>Bacillati</taxon>
        <taxon>Actinomycetota</taxon>
        <taxon>Actinomycetes</taxon>
        <taxon>Micromonosporales</taxon>
        <taxon>Micromonosporaceae</taxon>
        <taxon>Actinoplanes</taxon>
    </lineage>
</organism>
<accession>A0ABY8WIC6</accession>
<reference evidence="3 4" key="1">
    <citation type="submission" date="2023-06" db="EMBL/GenBank/DDBJ databases">
        <authorList>
            <person name="Yushchuk O."/>
            <person name="Binda E."/>
            <person name="Ruckert-Reed C."/>
            <person name="Fedorenko V."/>
            <person name="Kalinowski J."/>
            <person name="Marinelli F."/>
        </authorList>
    </citation>
    <scope>NUCLEOTIDE SEQUENCE [LARGE SCALE GENOMIC DNA]</scope>
    <source>
        <strain evidence="3 4">NRRL 3884</strain>
    </source>
</reference>
<feature type="region of interest" description="Disordered" evidence="1">
    <location>
        <begin position="297"/>
        <end position="324"/>
    </location>
</feature>
<protein>
    <recommendedName>
        <fullName evidence="5">FtsK domain-containing protein</fullName>
    </recommendedName>
</protein>